<dbReference type="CDD" id="cd05380">
    <property type="entry name" value="CAP_euk"/>
    <property type="match status" value="1"/>
</dbReference>
<dbReference type="Pfam" id="PF00188">
    <property type="entry name" value="CAP"/>
    <property type="match status" value="2"/>
</dbReference>
<protein>
    <recommendedName>
        <fullName evidence="1">SCP domain-containing protein</fullName>
    </recommendedName>
</protein>
<organism evidence="2 3">
    <name type="scientific">Strongylus vulgaris</name>
    <name type="common">Blood worm</name>
    <dbReference type="NCBI Taxonomy" id="40348"/>
    <lineage>
        <taxon>Eukaryota</taxon>
        <taxon>Metazoa</taxon>
        <taxon>Ecdysozoa</taxon>
        <taxon>Nematoda</taxon>
        <taxon>Chromadorea</taxon>
        <taxon>Rhabditida</taxon>
        <taxon>Rhabditina</taxon>
        <taxon>Rhabditomorpha</taxon>
        <taxon>Strongyloidea</taxon>
        <taxon>Strongylidae</taxon>
        <taxon>Strongylus</taxon>
    </lineage>
</organism>
<dbReference type="Gene3D" id="3.40.33.10">
    <property type="entry name" value="CAP"/>
    <property type="match status" value="3"/>
</dbReference>
<dbReference type="EMBL" id="UYYB01099000">
    <property type="protein sequence ID" value="VDM77355.1"/>
    <property type="molecule type" value="Genomic_DNA"/>
</dbReference>
<dbReference type="PRINTS" id="PR00837">
    <property type="entry name" value="V5TPXLIKE"/>
</dbReference>
<dbReference type="SUPFAM" id="SSF55797">
    <property type="entry name" value="PR-1-like"/>
    <property type="match status" value="3"/>
</dbReference>
<dbReference type="InterPro" id="IPR035940">
    <property type="entry name" value="CAP_sf"/>
</dbReference>
<reference evidence="2 3" key="1">
    <citation type="submission" date="2018-11" db="EMBL/GenBank/DDBJ databases">
        <authorList>
            <consortium name="Pathogen Informatics"/>
        </authorList>
    </citation>
    <scope>NUCLEOTIDE SEQUENCE [LARGE SCALE GENOMIC DNA]</scope>
</reference>
<dbReference type="InterPro" id="IPR001283">
    <property type="entry name" value="CRISP-related"/>
</dbReference>
<evidence type="ECO:0000313" key="2">
    <source>
        <dbReference type="EMBL" id="VDM77355.1"/>
    </source>
</evidence>
<dbReference type="Proteomes" id="UP000270094">
    <property type="component" value="Unassembled WGS sequence"/>
</dbReference>
<dbReference type="InterPro" id="IPR014044">
    <property type="entry name" value="CAP_dom"/>
</dbReference>
<dbReference type="PRINTS" id="PR00838">
    <property type="entry name" value="V5ALLERGEN"/>
</dbReference>
<dbReference type="OrthoDB" id="5835917at2759"/>
<dbReference type="SMART" id="SM00198">
    <property type="entry name" value="SCP"/>
    <property type="match status" value="1"/>
</dbReference>
<feature type="domain" description="SCP" evidence="1">
    <location>
        <begin position="253"/>
        <end position="412"/>
    </location>
</feature>
<dbReference type="InterPro" id="IPR002413">
    <property type="entry name" value="V5_allergen-like"/>
</dbReference>
<dbReference type="PANTHER" id="PTHR10334">
    <property type="entry name" value="CYSTEINE-RICH SECRETORY PROTEIN-RELATED"/>
    <property type="match status" value="1"/>
</dbReference>
<accession>A0A3P7L3T1</accession>
<evidence type="ECO:0000259" key="1">
    <source>
        <dbReference type="SMART" id="SM00198"/>
    </source>
</evidence>
<proteinExistence type="predicted"/>
<keyword evidence="3" id="KW-1185">Reference proteome</keyword>
<evidence type="ECO:0000313" key="3">
    <source>
        <dbReference type="Proteomes" id="UP000270094"/>
    </source>
</evidence>
<gene>
    <name evidence="2" type="ORF">SVUK_LOCUS12353</name>
</gene>
<dbReference type="AlphaFoldDB" id="A0A3P7L3T1"/>
<sequence>MVAVPACNAAYYERANYGCRNREMTDAIRDQILKIILVWWGEAKKYGVNSRNMHRDGTATWSKRPKMPLSLALTRSKQGQVLDKAYKDTRIFCSYWSKKKTSFSNASAQIDQTLRRWWGEAKKYGVNSRNEYTILNLFGFASVSSTKQQIYSIQQYSGIDSSYFQMVNSDTTKIGCAYKICRSSGTKFTILCLYNEIGYYSNMSLWETGPACEVGADCTTYEESGCSNGLCTKDRDIPDTNHICPKNAGMTDRIRKMFLNLHNKYRSSLARGLEPDGLGGYAPKASNMFKMKYDCSVEAKAIKHANKCIYAHSTEKERTGFGENIFRANFPSFNRVKAAYQASYLWWKELRDYGVGPSSEFSISIADRPGMDISHYAQMAWATTYRLGCAVVTCPEYTYGVCQYGPADYGVGPSSEFSISLADRPGMDISHYTQVDNFFYLFLHKRIREIQMAWATTYRLGCAVVTCPEYTYGVCQYGPA</sequence>
<name>A0A3P7L3T1_STRVU</name>